<dbReference type="Proteomes" id="UP001492380">
    <property type="component" value="Unassembled WGS sequence"/>
</dbReference>
<accession>A0ABR1YWJ1</accession>
<keyword evidence="2" id="KW-1185">Reference proteome</keyword>
<comment type="caution">
    <text evidence="1">The sequence shown here is derived from an EMBL/GenBank/DDBJ whole genome shotgun (WGS) entry which is preliminary data.</text>
</comment>
<sequence length="255" mass="29937">MKEMQKYTLEHMWRYMFMSPRTVQDDDDESIIAGTLMDVIKDEIDAMRKQYGDELLARADMNTMRAARLALCDFHEAVMIRMQYDSLKSYMESCAMQGVPELWESYSKSRMAARRYVMHMEPTSRRVDRLRVDPILGICTNINPEWDSIKAAHNVMVSRMRLYANLPSDPPPYNDALARFERKVWRRPTQELIELIRIIDNGSDEDMFVASRMLMLHFNQKSGTAPEDWPGYADVMLDTIRYKSIHKAPIISMWS</sequence>
<evidence type="ECO:0000313" key="2">
    <source>
        <dbReference type="Proteomes" id="UP001492380"/>
    </source>
</evidence>
<protein>
    <submittedName>
        <fullName evidence="1">Uncharacterized protein</fullName>
    </submittedName>
</protein>
<evidence type="ECO:0000313" key="1">
    <source>
        <dbReference type="EMBL" id="KAK8240122.1"/>
    </source>
</evidence>
<proteinExistence type="predicted"/>
<dbReference type="EMBL" id="JBBWRZ010000003">
    <property type="protein sequence ID" value="KAK8240122.1"/>
    <property type="molecule type" value="Genomic_DNA"/>
</dbReference>
<organism evidence="1 2">
    <name type="scientific">Phyllosticta capitalensis</name>
    <dbReference type="NCBI Taxonomy" id="121624"/>
    <lineage>
        <taxon>Eukaryota</taxon>
        <taxon>Fungi</taxon>
        <taxon>Dikarya</taxon>
        <taxon>Ascomycota</taxon>
        <taxon>Pezizomycotina</taxon>
        <taxon>Dothideomycetes</taxon>
        <taxon>Dothideomycetes incertae sedis</taxon>
        <taxon>Botryosphaeriales</taxon>
        <taxon>Phyllostictaceae</taxon>
        <taxon>Phyllosticta</taxon>
    </lineage>
</organism>
<gene>
    <name evidence="1" type="ORF">HDK90DRAFT_173638</name>
</gene>
<reference evidence="1 2" key="1">
    <citation type="submission" date="2024-04" db="EMBL/GenBank/DDBJ databases">
        <title>Phyllosticta paracitricarpa is synonymous to the EU quarantine fungus P. citricarpa based on phylogenomic analyses.</title>
        <authorList>
            <consortium name="Lawrence Berkeley National Laboratory"/>
            <person name="Van Ingen-Buijs V.A."/>
            <person name="Van Westerhoven A.C."/>
            <person name="Haridas S."/>
            <person name="Skiadas P."/>
            <person name="Martin F."/>
            <person name="Groenewald J.Z."/>
            <person name="Crous P.W."/>
            <person name="Seidl M.F."/>
        </authorList>
    </citation>
    <scope>NUCLEOTIDE SEQUENCE [LARGE SCALE GENOMIC DNA]</scope>
    <source>
        <strain evidence="1 2">CBS 123374</strain>
    </source>
</reference>
<name>A0ABR1YWJ1_9PEZI</name>